<feature type="compositionally biased region" description="Low complexity" evidence="1">
    <location>
        <begin position="129"/>
        <end position="143"/>
    </location>
</feature>
<evidence type="ECO:0000313" key="2">
    <source>
        <dbReference type="EMBL" id="STV74463.1"/>
    </source>
</evidence>
<dbReference type="AlphaFoldDB" id="A0A7H4N1I7"/>
<reference evidence="2 3" key="1">
    <citation type="submission" date="2018-06" db="EMBL/GenBank/DDBJ databases">
        <authorList>
            <consortium name="Pathogen Informatics"/>
            <person name="Doyle S."/>
        </authorList>
    </citation>
    <scope>NUCLEOTIDE SEQUENCE [LARGE SCALE GENOMIC DNA]</scope>
    <source>
        <strain evidence="2 3">NCTC11685</strain>
    </source>
</reference>
<dbReference type="EMBL" id="UGMS01000001">
    <property type="protein sequence ID" value="STV74463.1"/>
    <property type="molecule type" value="Genomic_DNA"/>
</dbReference>
<name>A0A7H4N1I7_9ENTR</name>
<dbReference type="Proteomes" id="UP000254863">
    <property type="component" value="Unassembled WGS sequence"/>
</dbReference>
<gene>
    <name evidence="2" type="ORF">NCTC11685_01108</name>
</gene>
<accession>A0A7H4N1I7</accession>
<protein>
    <submittedName>
        <fullName evidence="2">Uncharacterized protein</fullName>
    </submittedName>
</protein>
<proteinExistence type="predicted"/>
<comment type="caution">
    <text evidence="2">The sequence shown here is derived from an EMBL/GenBank/DDBJ whole genome shotgun (WGS) entry which is preliminary data.</text>
</comment>
<feature type="region of interest" description="Disordered" evidence="1">
    <location>
        <begin position="115"/>
        <end position="143"/>
    </location>
</feature>
<sequence>MRGCSVRKGNKKRPAAGAGLVEVTLLYGLRTGRSGSGFVRGAMTASRTFTVKIKVRANPLALTRRFRYVVWRWGAGHRRRGVTIGDLNDRRSRDNRLSRNDRLRRWCRFNHRFRKQQALPQQSPPPLQPQQVQRPQLPVRQPLAQRRQRLLRQLLRPRLHRLRQSAAAVHQPGRR</sequence>
<evidence type="ECO:0000256" key="1">
    <source>
        <dbReference type="SAM" id="MobiDB-lite"/>
    </source>
</evidence>
<evidence type="ECO:0000313" key="3">
    <source>
        <dbReference type="Proteomes" id="UP000254863"/>
    </source>
</evidence>
<organism evidence="2 3">
    <name type="scientific">Klebsiella michiganensis</name>
    <dbReference type="NCBI Taxonomy" id="1134687"/>
    <lineage>
        <taxon>Bacteria</taxon>
        <taxon>Pseudomonadati</taxon>
        <taxon>Pseudomonadota</taxon>
        <taxon>Gammaproteobacteria</taxon>
        <taxon>Enterobacterales</taxon>
        <taxon>Enterobacteriaceae</taxon>
        <taxon>Klebsiella/Raoultella group</taxon>
        <taxon>Klebsiella</taxon>
    </lineage>
</organism>